<evidence type="ECO:0000256" key="9">
    <source>
        <dbReference type="PIRNR" id="PIRNR000099"/>
    </source>
</evidence>
<feature type="active site" description="Proton acceptor" evidence="10">
    <location>
        <position position="345"/>
    </location>
</feature>
<dbReference type="Gene3D" id="1.20.5.1300">
    <property type="match status" value="1"/>
</dbReference>
<dbReference type="NCBIfam" id="TIGR00069">
    <property type="entry name" value="hisD"/>
    <property type="match status" value="1"/>
</dbReference>
<dbReference type="Proteomes" id="UP000199103">
    <property type="component" value="Chromosome I"/>
</dbReference>
<dbReference type="PANTHER" id="PTHR21256:SF2">
    <property type="entry name" value="HISTIDINE BIOSYNTHESIS TRIFUNCTIONAL PROTEIN"/>
    <property type="match status" value="1"/>
</dbReference>
<evidence type="ECO:0000256" key="8">
    <source>
        <dbReference type="ARBA" id="ARBA00023002"/>
    </source>
</evidence>
<dbReference type="STRING" id="630515.SAMN04489812_1767"/>
<organism evidence="12 13">
    <name type="scientific">Microlunatus soli</name>
    <dbReference type="NCBI Taxonomy" id="630515"/>
    <lineage>
        <taxon>Bacteria</taxon>
        <taxon>Bacillati</taxon>
        <taxon>Actinomycetota</taxon>
        <taxon>Actinomycetes</taxon>
        <taxon>Propionibacteriales</taxon>
        <taxon>Propionibacteriaceae</taxon>
        <taxon>Microlunatus</taxon>
    </lineage>
</organism>
<evidence type="ECO:0000313" key="12">
    <source>
        <dbReference type="EMBL" id="SDS39179.1"/>
    </source>
</evidence>
<dbReference type="FunFam" id="3.40.50.1980:FF:000001">
    <property type="entry name" value="Histidinol dehydrogenase"/>
    <property type="match status" value="1"/>
</dbReference>
<dbReference type="OrthoDB" id="9805269at2"/>
<comment type="cofactor">
    <cofactor evidence="1">
        <name>Zn(2+)</name>
        <dbReference type="ChEBI" id="CHEBI:29105"/>
    </cofactor>
</comment>
<dbReference type="GO" id="GO:0046872">
    <property type="term" value="F:metal ion binding"/>
    <property type="evidence" value="ECO:0007669"/>
    <property type="project" value="UniProtKB-KW"/>
</dbReference>
<dbReference type="EMBL" id="LT629772">
    <property type="protein sequence ID" value="SDS39179.1"/>
    <property type="molecule type" value="Genomic_DNA"/>
</dbReference>
<dbReference type="RefSeq" id="WP_091523092.1">
    <property type="nucleotide sequence ID" value="NZ_LT629772.1"/>
</dbReference>
<evidence type="ECO:0000256" key="11">
    <source>
        <dbReference type="RuleBase" id="RU004175"/>
    </source>
</evidence>
<dbReference type="InterPro" id="IPR012131">
    <property type="entry name" value="Hstdl_DH"/>
</dbReference>
<name>A0A1H1RW16_9ACTN</name>
<keyword evidence="13" id="KW-1185">Reference proteome</keyword>
<dbReference type="GO" id="GO:0000105">
    <property type="term" value="P:L-histidine biosynthetic process"/>
    <property type="evidence" value="ECO:0007669"/>
    <property type="project" value="UniProtKB-UniPathway"/>
</dbReference>
<evidence type="ECO:0000256" key="10">
    <source>
        <dbReference type="PIRSR" id="PIRSR000099-1"/>
    </source>
</evidence>
<evidence type="ECO:0000256" key="6">
    <source>
        <dbReference type="ARBA" id="ARBA00022723"/>
    </source>
</evidence>
<dbReference type="PRINTS" id="PR00083">
    <property type="entry name" value="HOLDHDRGNASE"/>
</dbReference>
<keyword evidence="7" id="KW-0862">Zinc</keyword>
<dbReference type="PANTHER" id="PTHR21256">
    <property type="entry name" value="HISTIDINOL DEHYDROGENASE HDH"/>
    <property type="match status" value="1"/>
</dbReference>
<comment type="similarity">
    <text evidence="4 9 11">Belongs to the histidinol dehydrogenase family.</text>
</comment>
<evidence type="ECO:0000256" key="4">
    <source>
        <dbReference type="ARBA" id="ARBA00010178"/>
    </source>
</evidence>
<evidence type="ECO:0000256" key="7">
    <source>
        <dbReference type="ARBA" id="ARBA00022833"/>
    </source>
</evidence>
<reference evidence="12 13" key="1">
    <citation type="submission" date="2016-10" db="EMBL/GenBank/DDBJ databases">
        <authorList>
            <person name="de Groot N.N."/>
        </authorList>
    </citation>
    <scope>NUCLEOTIDE SEQUENCE [LARGE SCALE GENOMIC DNA]</scope>
    <source>
        <strain evidence="12 13">DSM 21800</strain>
    </source>
</reference>
<dbReference type="GO" id="GO:0004399">
    <property type="term" value="F:histidinol dehydrogenase activity"/>
    <property type="evidence" value="ECO:0007669"/>
    <property type="project" value="InterPro"/>
</dbReference>
<evidence type="ECO:0000313" key="13">
    <source>
        <dbReference type="Proteomes" id="UP000199103"/>
    </source>
</evidence>
<accession>A0A1H1RW16</accession>
<dbReference type="InterPro" id="IPR016161">
    <property type="entry name" value="Ald_DH/histidinol_DH"/>
</dbReference>
<dbReference type="Gene3D" id="3.40.50.1980">
    <property type="entry name" value="Nitrogenase molybdenum iron protein domain"/>
    <property type="match status" value="2"/>
</dbReference>
<evidence type="ECO:0000256" key="3">
    <source>
        <dbReference type="ARBA" id="ARBA00004940"/>
    </source>
</evidence>
<dbReference type="Pfam" id="PF00815">
    <property type="entry name" value="Histidinol_dh"/>
    <property type="match status" value="1"/>
</dbReference>
<comment type="function">
    <text evidence="2">Catalyzes the sequential NAD-dependent oxidations of L-histidinol to L-histidinaldehyde and then to L-histidine.</text>
</comment>
<evidence type="ECO:0000256" key="5">
    <source>
        <dbReference type="ARBA" id="ARBA00016531"/>
    </source>
</evidence>
<protein>
    <recommendedName>
        <fullName evidence="5">Histidinol dehydrogenase</fullName>
    </recommendedName>
</protein>
<evidence type="ECO:0000256" key="1">
    <source>
        <dbReference type="ARBA" id="ARBA00001947"/>
    </source>
</evidence>
<proteinExistence type="inferred from homology"/>
<dbReference type="CDD" id="cd06572">
    <property type="entry name" value="Histidinol_dh"/>
    <property type="match status" value="1"/>
</dbReference>
<gene>
    <name evidence="12" type="ORF">SAMN04489812_1767</name>
</gene>
<sequence>MINTTPAAGPARVVGWWHELDRAARRDFVGRGRDKIFDPALQESIGGLVRDVRDRGDAALVDALQQFDGCAVTADQLRVSDAEYDAARAGIDDGLLAAIRDGIAHVRSFNEQVCHRADWSFESEPGLQVGEKYSPIASVGLFVPSGKGSFPSVLVQIGTPAVVAGVPEIAVVVPPVPGSEGEVDPAVLVVADELGLRGKVYRANGPSGVAALAFGTETIPKVLKVVGPGSPAVTCAQIEVQRYGTLSNMLLGPSESLILADDSADVTILAADLLNEAEHGPDSSSILVTDSEQLTAEVQAEMERQLADLPEQRADYARQALQNGGIVLVRSVAEGVEVANAYAPEHMQVVVRDEDRAVAGLVNPAEILLGQWTPISAANFVIGCPAALPTSGFGMVNSGITAETFRKRTAIAKADERSLRRMSGTVLAFADHEGFPAHGAAVRRRLGLPVATD</sequence>
<dbReference type="InterPro" id="IPR022695">
    <property type="entry name" value="Histidinol_DH_monofunct"/>
</dbReference>
<dbReference type="GO" id="GO:0005737">
    <property type="term" value="C:cytoplasm"/>
    <property type="evidence" value="ECO:0007669"/>
    <property type="project" value="TreeGrafter"/>
</dbReference>
<keyword evidence="8 9" id="KW-0560">Oxidoreductase</keyword>
<dbReference type="AlphaFoldDB" id="A0A1H1RW16"/>
<dbReference type="GO" id="GO:0051287">
    <property type="term" value="F:NAD binding"/>
    <property type="evidence" value="ECO:0007669"/>
    <property type="project" value="InterPro"/>
</dbReference>
<dbReference type="SUPFAM" id="SSF53720">
    <property type="entry name" value="ALDH-like"/>
    <property type="match status" value="1"/>
</dbReference>
<dbReference type="UniPathway" id="UPA00031">
    <property type="reaction ID" value="UER00014"/>
</dbReference>
<keyword evidence="6" id="KW-0479">Metal-binding</keyword>
<evidence type="ECO:0000256" key="2">
    <source>
        <dbReference type="ARBA" id="ARBA00003850"/>
    </source>
</evidence>
<dbReference type="PIRSF" id="PIRSF000099">
    <property type="entry name" value="Histidinol_dh"/>
    <property type="match status" value="1"/>
</dbReference>
<comment type="pathway">
    <text evidence="3">Amino-acid biosynthesis; L-histidine biosynthesis; L-histidine from 5-phospho-alpha-D-ribose 1-diphosphate: step 9/9.</text>
</comment>
<feature type="active site" description="Proton acceptor" evidence="10">
    <location>
        <position position="346"/>
    </location>
</feature>